<evidence type="ECO:0000256" key="4">
    <source>
        <dbReference type="ARBA" id="ARBA00022679"/>
    </source>
</evidence>
<keyword evidence="10" id="KW-0511">Multifunctional enzyme</keyword>
<evidence type="ECO:0000256" key="12">
    <source>
        <dbReference type="PIRSR" id="PIRSR036426-1"/>
    </source>
</evidence>
<dbReference type="SUPFAM" id="SSF51735">
    <property type="entry name" value="NAD(P)-binding Rossmann-fold domains"/>
    <property type="match status" value="1"/>
</dbReference>
<evidence type="ECO:0000256" key="6">
    <source>
        <dbReference type="ARBA" id="ARBA00023002"/>
    </source>
</evidence>
<evidence type="ECO:0000256" key="10">
    <source>
        <dbReference type="ARBA" id="ARBA00023268"/>
    </source>
</evidence>
<evidence type="ECO:0000256" key="3">
    <source>
        <dbReference type="ARBA" id="ARBA00022603"/>
    </source>
</evidence>
<dbReference type="UniPathway" id="UPA00262">
    <property type="reaction ID" value="UER00222"/>
</dbReference>
<dbReference type="InterPro" id="IPR014777">
    <property type="entry name" value="4pyrrole_Mease_sub1"/>
</dbReference>
<comment type="pathway">
    <text evidence="1">Porphyrin-containing compound metabolism; siroheme biosynthesis; sirohydrochlorin from precorrin-2: step 1/1.</text>
</comment>
<dbReference type="Pfam" id="PF00590">
    <property type="entry name" value="TP_methylase"/>
    <property type="match status" value="1"/>
</dbReference>
<evidence type="ECO:0000256" key="11">
    <source>
        <dbReference type="ARBA" id="ARBA00047561"/>
    </source>
</evidence>
<dbReference type="Gene3D" id="3.40.1010.10">
    <property type="entry name" value="Cobalt-precorrin-4 Transmethylase, Domain 1"/>
    <property type="match status" value="1"/>
</dbReference>
<dbReference type="PANTHER" id="PTHR45790">
    <property type="entry name" value="SIROHEME SYNTHASE-RELATED"/>
    <property type="match status" value="1"/>
</dbReference>
<dbReference type="EMBL" id="SZZH01000001">
    <property type="protein sequence ID" value="TKV60925.1"/>
    <property type="molecule type" value="Genomic_DNA"/>
</dbReference>
<dbReference type="GO" id="GO:0032259">
    <property type="term" value="P:methylation"/>
    <property type="evidence" value="ECO:0007669"/>
    <property type="project" value="UniProtKB-KW"/>
</dbReference>
<sequence length="404" mass="41188">MTTPLALQLSLTGRRVVVVGGGPVAARKVRSALAAAALVTVVAPWACEEITDLAGSGALIWTAREYQAGDLDGAWLVFAATGDRDTDEAVEAAATADRTFCVRADDATAGTARSTASVVRDGLQISIGATAGADPRRAAHLRDALAQALDRGDLPLHRHRPGPGRVVLVGGGPGDPDLLTVRGRRELAAAEVVVHDRLGPVGVLAELRPEVLLIDVGKTPGRHPVPQPEINRLLVEHAQAGRRVVRLKGGDPFLFGRGGEEVLACREAGVDVTVVPGVTSAISVPAAAGIPVTHRGLSRQVTVLSGHDAVVTDARAGTDWARLVDPDATLVVLMGMALLPEVTAGLIGAGLAPDTPAAAIANGWTPQQQTVVGTVSTLPADVRAAGLASPAVVVIGAVAALARG</sequence>
<feature type="domain" description="Tetrapyrrole methylase" evidence="13">
    <location>
        <begin position="165"/>
        <end position="378"/>
    </location>
</feature>
<keyword evidence="3 14" id="KW-0489">Methyltransferase</keyword>
<dbReference type="FunFam" id="3.40.1010.10:FF:000001">
    <property type="entry name" value="Siroheme synthase"/>
    <property type="match status" value="1"/>
</dbReference>
<dbReference type="InterPro" id="IPR012409">
    <property type="entry name" value="Sirohaem_synth"/>
</dbReference>
<dbReference type="GO" id="GO:0009236">
    <property type="term" value="P:cobalamin biosynthetic process"/>
    <property type="evidence" value="ECO:0007669"/>
    <property type="project" value="UniProtKB-KW"/>
</dbReference>
<evidence type="ECO:0000256" key="8">
    <source>
        <dbReference type="ARBA" id="ARBA00023239"/>
    </source>
</evidence>
<name>A0A4V6CTT0_9ACTN</name>
<evidence type="ECO:0000259" key="13">
    <source>
        <dbReference type="Pfam" id="PF00590"/>
    </source>
</evidence>
<organism evidence="14 15">
    <name type="scientific">Nakamurella flava</name>
    <dbReference type="NCBI Taxonomy" id="2576308"/>
    <lineage>
        <taxon>Bacteria</taxon>
        <taxon>Bacillati</taxon>
        <taxon>Actinomycetota</taxon>
        <taxon>Actinomycetes</taxon>
        <taxon>Nakamurellales</taxon>
        <taxon>Nakamurellaceae</taxon>
        <taxon>Nakamurella</taxon>
    </lineage>
</organism>
<evidence type="ECO:0000313" key="14">
    <source>
        <dbReference type="EMBL" id="TKV60925.1"/>
    </source>
</evidence>
<feature type="active site" description="Proton donor" evidence="12">
    <location>
        <position position="218"/>
    </location>
</feature>
<keyword evidence="9" id="KW-0627">Porphyrin biosynthesis</keyword>
<keyword evidence="5" id="KW-0949">S-adenosyl-L-methionine</keyword>
<dbReference type="InterPro" id="IPR014776">
    <property type="entry name" value="4pyrrole_Mease_sub2"/>
</dbReference>
<keyword evidence="6" id="KW-0560">Oxidoreductase</keyword>
<dbReference type="RefSeq" id="WP_137448228.1">
    <property type="nucleotide sequence ID" value="NZ_SZZH01000001.1"/>
</dbReference>
<dbReference type="GO" id="GO:0004851">
    <property type="term" value="F:uroporphyrin-III C-methyltransferase activity"/>
    <property type="evidence" value="ECO:0007669"/>
    <property type="project" value="UniProtKB-EC"/>
</dbReference>
<keyword evidence="15" id="KW-1185">Reference proteome</keyword>
<dbReference type="GO" id="GO:0051287">
    <property type="term" value="F:NAD binding"/>
    <property type="evidence" value="ECO:0007669"/>
    <property type="project" value="InterPro"/>
</dbReference>
<dbReference type="InterPro" id="IPR050161">
    <property type="entry name" value="Siro_Cobalamin_biosynth"/>
</dbReference>
<dbReference type="NCBIfam" id="TIGR01470">
    <property type="entry name" value="cysG_Nterm"/>
    <property type="match status" value="1"/>
</dbReference>
<protein>
    <submittedName>
        <fullName evidence="14">Uroporphyrinogen-III C-methyltransferase</fullName>
        <ecNumber evidence="14">2.1.1.107</ecNumber>
    </submittedName>
</protein>
<keyword evidence="2" id="KW-0169">Cobalamin biosynthesis</keyword>
<dbReference type="InterPro" id="IPR036291">
    <property type="entry name" value="NAD(P)-bd_dom_sf"/>
</dbReference>
<dbReference type="InterPro" id="IPR006367">
    <property type="entry name" value="Sirohaem_synthase_N"/>
</dbReference>
<evidence type="ECO:0000256" key="9">
    <source>
        <dbReference type="ARBA" id="ARBA00023244"/>
    </source>
</evidence>
<accession>A0A4V6CTT0</accession>
<evidence type="ECO:0000256" key="2">
    <source>
        <dbReference type="ARBA" id="ARBA00022573"/>
    </source>
</evidence>
<dbReference type="InterPro" id="IPR006366">
    <property type="entry name" value="CobA/CysG_C"/>
</dbReference>
<keyword evidence="7" id="KW-0520">NAD</keyword>
<dbReference type="GO" id="GO:0019354">
    <property type="term" value="P:siroheme biosynthetic process"/>
    <property type="evidence" value="ECO:0007669"/>
    <property type="project" value="UniProtKB-UniPathway"/>
</dbReference>
<evidence type="ECO:0000313" key="15">
    <source>
        <dbReference type="Proteomes" id="UP000306985"/>
    </source>
</evidence>
<dbReference type="InterPro" id="IPR000878">
    <property type="entry name" value="4pyrrol_Mease"/>
</dbReference>
<comment type="caution">
    <text evidence="14">The sequence shown here is derived from an EMBL/GenBank/DDBJ whole genome shotgun (WGS) entry which is preliminary data.</text>
</comment>
<comment type="catalytic activity">
    <reaction evidence="11">
        <text>precorrin-2 + NAD(+) = sirohydrochlorin + NADH + 2 H(+)</text>
        <dbReference type="Rhea" id="RHEA:15613"/>
        <dbReference type="ChEBI" id="CHEBI:15378"/>
        <dbReference type="ChEBI" id="CHEBI:57540"/>
        <dbReference type="ChEBI" id="CHEBI:57945"/>
        <dbReference type="ChEBI" id="CHEBI:58351"/>
        <dbReference type="ChEBI" id="CHEBI:58827"/>
        <dbReference type="EC" id="1.3.1.76"/>
    </reaction>
</comment>
<dbReference type="NCBIfam" id="NF004790">
    <property type="entry name" value="PRK06136.1"/>
    <property type="match status" value="1"/>
</dbReference>
<dbReference type="SUPFAM" id="SSF53790">
    <property type="entry name" value="Tetrapyrrole methylase"/>
    <property type="match status" value="1"/>
</dbReference>
<dbReference type="NCBIfam" id="TIGR01469">
    <property type="entry name" value="cobA_cysG_Cterm"/>
    <property type="match status" value="1"/>
</dbReference>
<dbReference type="GO" id="GO:0043115">
    <property type="term" value="F:precorrin-2 dehydrogenase activity"/>
    <property type="evidence" value="ECO:0007669"/>
    <property type="project" value="UniProtKB-EC"/>
</dbReference>
<evidence type="ECO:0000256" key="7">
    <source>
        <dbReference type="ARBA" id="ARBA00023027"/>
    </source>
</evidence>
<dbReference type="InterPro" id="IPR035996">
    <property type="entry name" value="4pyrrol_Methylase_sf"/>
</dbReference>
<dbReference type="CDD" id="cd11642">
    <property type="entry name" value="SUMT"/>
    <property type="match status" value="1"/>
</dbReference>
<keyword evidence="4 14" id="KW-0808">Transferase</keyword>
<dbReference type="OrthoDB" id="9815856at2"/>
<dbReference type="PANTHER" id="PTHR45790:SF3">
    <property type="entry name" value="S-ADENOSYL-L-METHIONINE-DEPENDENT UROPORPHYRINOGEN III METHYLTRANSFERASE, CHLOROPLASTIC"/>
    <property type="match status" value="1"/>
</dbReference>
<dbReference type="Gene3D" id="3.40.50.720">
    <property type="entry name" value="NAD(P)-binding Rossmann-like Domain"/>
    <property type="match status" value="1"/>
</dbReference>
<keyword evidence="8" id="KW-0456">Lyase</keyword>
<dbReference type="AlphaFoldDB" id="A0A4V6CTT0"/>
<feature type="active site" description="Proton acceptor" evidence="12">
    <location>
        <position position="196"/>
    </location>
</feature>
<reference evidence="14 15" key="1">
    <citation type="submission" date="2019-05" db="EMBL/GenBank/DDBJ databases">
        <title>Nakamurella sp. N5BH11, whole genome shotgun sequence.</title>
        <authorList>
            <person name="Tuo L."/>
        </authorList>
    </citation>
    <scope>NUCLEOTIDE SEQUENCE [LARGE SCALE GENOMIC DNA]</scope>
    <source>
        <strain evidence="14 15">N5BH11</strain>
    </source>
</reference>
<evidence type="ECO:0000256" key="1">
    <source>
        <dbReference type="ARBA" id="ARBA00005010"/>
    </source>
</evidence>
<dbReference type="EC" id="2.1.1.107" evidence="14"/>
<dbReference type="GO" id="GO:0051266">
    <property type="term" value="F:sirohydrochlorin ferrochelatase activity"/>
    <property type="evidence" value="ECO:0007669"/>
    <property type="project" value="InterPro"/>
</dbReference>
<dbReference type="Pfam" id="PF13241">
    <property type="entry name" value="NAD_binding_7"/>
    <property type="match status" value="1"/>
</dbReference>
<dbReference type="Proteomes" id="UP000306985">
    <property type="component" value="Unassembled WGS sequence"/>
</dbReference>
<proteinExistence type="predicted"/>
<evidence type="ECO:0000256" key="5">
    <source>
        <dbReference type="ARBA" id="ARBA00022691"/>
    </source>
</evidence>
<dbReference type="Gene3D" id="3.30.950.10">
    <property type="entry name" value="Methyltransferase, Cobalt-precorrin-4 Transmethylase, Domain 2"/>
    <property type="match status" value="1"/>
</dbReference>
<gene>
    <name evidence="14" type="primary">cobA</name>
    <name evidence="14" type="ORF">FDO65_04500</name>
</gene>
<dbReference type="PIRSF" id="PIRSF036426">
    <property type="entry name" value="Sirohaem_synth"/>
    <property type="match status" value="1"/>
</dbReference>